<feature type="transmembrane region" description="Helical" evidence="1">
    <location>
        <begin position="74"/>
        <end position="91"/>
    </location>
</feature>
<feature type="transmembrane region" description="Helical" evidence="1">
    <location>
        <begin position="47"/>
        <end position="68"/>
    </location>
</feature>
<keyword evidence="1" id="KW-0472">Membrane</keyword>
<feature type="transmembrane region" description="Helical" evidence="1">
    <location>
        <begin position="6"/>
        <end position="26"/>
    </location>
</feature>
<name>A0ABW6Q8T5_9ACTN</name>
<keyword evidence="1" id="KW-0812">Transmembrane</keyword>
<keyword evidence="1" id="KW-1133">Transmembrane helix</keyword>
<evidence type="ECO:0000313" key="3">
    <source>
        <dbReference type="Proteomes" id="UP001601627"/>
    </source>
</evidence>
<dbReference type="SUPFAM" id="SSF103481">
    <property type="entry name" value="Multidrug resistance efflux transporter EmrE"/>
    <property type="match status" value="1"/>
</dbReference>
<feature type="transmembrane region" description="Helical" evidence="1">
    <location>
        <begin position="103"/>
        <end position="121"/>
    </location>
</feature>
<gene>
    <name evidence="2" type="ORF">ACFVZC_19740</name>
</gene>
<feature type="transmembrane region" description="Helical" evidence="1">
    <location>
        <begin position="196"/>
        <end position="214"/>
    </location>
</feature>
<dbReference type="Proteomes" id="UP001601627">
    <property type="component" value="Unassembled WGS sequence"/>
</dbReference>
<protein>
    <submittedName>
        <fullName evidence="2">DMT family transporter</fullName>
    </submittedName>
</protein>
<feature type="transmembrane region" description="Helical" evidence="1">
    <location>
        <begin position="133"/>
        <end position="153"/>
    </location>
</feature>
<organism evidence="2 3">
    <name type="scientific">Streptomyces marokkonensis</name>
    <dbReference type="NCBI Taxonomy" id="324855"/>
    <lineage>
        <taxon>Bacteria</taxon>
        <taxon>Bacillati</taxon>
        <taxon>Actinomycetota</taxon>
        <taxon>Actinomycetes</taxon>
        <taxon>Kitasatosporales</taxon>
        <taxon>Streptomycetaceae</taxon>
        <taxon>Streptomyces</taxon>
    </lineage>
</organism>
<comment type="caution">
    <text evidence="2">The sequence shown here is derived from an EMBL/GenBank/DDBJ whole genome shotgun (WGS) entry which is preliminary data.</text>
</comment>
<sequence>MGIAVLSSLAAGMCFAVAGVMQQWVASARPDTEALTARLLRRLARDPLWLCGIGLAVVAYGFQSLALAFGPLSLVQPLIVAELVFAVPLSARVHRLRLGRREWSGTLAVAAGLALALVSARPHGGDPRAAGPLSWLLAVGATAAVVCGALAAARVVTGPWQASATALAAGAVMGTQSVLLAATVDRLRHGPLTALAAWQTYALVAASAGGLLLIQSAFQRGPLAASLTVLDATEPVVAVTMGMVLFDETIRTGLPVSAVTVAGLALVAAGIAALDTSPVIAAAHGRRRTGGG</sequence>
<dbReference type="PANTHER" id="PTHR40761">
    <property type="entry name" value="CONSERVED INTEGRAL MEMBRANE ALANINE VALINE AND LEUCINE RICH PROTEIN-RELATED"/>
    <property type="match status" value="1"/>
</dbReference>
<feature type="transmembrane region" description="Helical" evidence="1">
    <location>
        <begin position="258"/>
        <end position="283"/>
    </location>
</feature>
<dbReference type="PANTHER" id="PTHR40761:SF1">
    <property type="entry name" value="CONSERVED INTEGRAL MEMBRANE ALANINE VALINE AND LEUCINE RICH PROTEIN-RELATED"/>
    <property type="match status" value="1"/>
</dbReference>
<dbReference type="InterPro" id="IPR037185">
    <property type="entry name" value="EmrE-like"/>
</dbReference>
<accession>A0ABW6Q8T5</accession>
<dbReference type="NCBIfam" id="NF038012">
    <property type="entry name" value="DMT_1"/>
    <property type="match status" value="1"/>
</dbReference>
<reference evidence="2 3" key="1">
    <citation type="submission" date="2024-09" db="EMBL/GenBank/DDBJ databases">
        <title>The Natural Products Discovery Center: Release of the First 8490 Sequenced Strains for Exploring Actinobacteria Biosynthetic Diversity.</title>
        <authorList>
            <person name="Kalkreuter E."/>
            <person name="Kautsar S.A."/>
            <person name="Yang D."/>
            <person name="Bader C.D."/>
            <person name="Teijaro C.N."/>
            <person name="Fluegel L."/>
            <person name="Davis C.M."/>
            <person name="Simpson J.R."/>
            <person name="Lauterbach L."/>
            <person name="Steele A.D."/>
            <person name="Gui C."/>
            <person name="Meng S."/>
            <person name="Li G."/>
            <person name="Viehrig K."/>
            <person name="Ye F."/>
            <person name="Su P."/>
            <person name="Kiefer A.F."/>
            <person name="Nichols A."/>
            <person name="Cepeda A.J."/>
            <person name="Yan W."/>
            <person name="Fan B."/>
            <person name="Jiang Y."/>
            <person name="Adhikari A."/>
            <person name="Zheng C.-J."/>
            <person name="Schuster L."/>
            <person name="Cowan T.M."/>
            <person name="Smanski M.J."/>
            <person name="Chevrette M.G."/>
            <person name="De Carvalho L.P.S."/>
            <person name="Shen B."/>
        </authorList>
    </citation>
    <scope>NUCLEOTIDE SEQUENCE [LARGE SCALE GENOMIC DNA]</scope>
    <source>
        <strain evidence="2 3">NPDC058328</strain>
    </source>
</reference>
<evidence type="ECO:0000313" key="2">
    <source>
        <dbReference type="EMBL" id="MFF1275611.1"/>
    </source>
</evidence>
<feature type="transmembrane region" description="Helical" evidence="1">
    <location>
        <begin position="165"/>
        <end position="184"/>
    </location>
</feature>
<dbReference type="RefSeq" id="WP_388236228.1">
    <property type="nucleotide sequence ID" value="NZ_JBHVZQ010000016.1"/>
</dbReference>
<dbReference type="EMBL" id="JBHVZQ010000016">
    <property type="protein sequence ID" value="MFF1275611.1"/>
    <property type="molecule type" value="Genomic_DNA"/>
</dbReference>
<proteinExistence type="predicted"/>
<feature type="transmembrane region" description="Helical" evidence="1">
    <location>
        <begin position="223"/>
        <end position="246"/>
    </location>
</feature>
<keyword evidence="3" id="KW-1185">Reference proteome</keyword>
<evidence type="ECO:0000256" key="1">
    <source>
        <dbReference type="SAM" id="Phobius"/>
    </source>
</evidence>